<dbReference type="AlphaFoldDB" id="A0A5M3Q1W8"/>
<reference evidence="1 2" key="1">
    <citation type="journal article" date="2019" name="J. Gen. Appl. Microbiol.">
        <title>Aerobic degradation of cis-dichloroethene by the marine bacterium Marinobacter salsuginis strain 5N-3.</title>
        <authorList>
            <person name="Inoue Y."/>
            <person name="Fukunaga Y."/>
            <person name="Katsumata H."/>
            <person name="Ohji S."/>
            <person name="Hosoyama A."/>
            <person name="Mori K."/>
            <person name="Ando K."/>
        </authorList>
    </citation>
    <scope>NUCLEOTIDE SEQUENCE [LARGE SCALE GENOMIC DNA]</scope>
    <source>
        <strain evidence="1 2">NBRC 109114</strain>
    </source>
</reference>
<name>A0A5M3Q1W8_9GAMM</name>
<gene>
    <name evidence="1" type="ORF">MSSD14B_28860</name>
</gene>
<protein>
    <submittedName>
        <fullName evidence="1">Uncharacterized protein</fullName>
    </submittedName>
</protein>
<accession>A0A5M3Q1W8</accession>
<sequence length="833" mass="89298">MDAVVVANLLDDGANSQATQRFGMRDVGVFEIDVNWTGWVLIEVSGDTISEIDINALQPATLTALTRFTDGYGQSNVNSLTHLHAQRSLNLVRAGNSFPSATDQALAELNAAFAISVSDVDELGSLSISPDTTDADRNDAALFVLSAALSVKNSVNGDLTLMADDFADDGILNGAGGNVLDDLRPIAEDLDLQVPMENIRTLMGQVVGYEAMQNTLPAWVTGPVEIQDNVISQQDQDFEVESFDRTSGDLVLSGPDAMNIRAGSIISASDPQTAPVGFLRKVVGVDSVNGKRIAVTEPANLADAIKSGQVSIRAGDGRAEENGSRTLTTAVQSRGAIAEYATNNFLPYRTMKSPYPYRKQFSKGYQLTGQSLTLPDSLFTEDLLVVATPSTGFQDEYDALAYCAISGLTVDRHREVFSSDCAIRSTKLSFGSTRYGVLSNFDVGAIWGITGPVSNASSHARAGAIFGSSFAADFNFRVFSANEGRVRAVLDVNLDAGAYSRLDANGNRTGSLQCDDREDNEVYDRLTRTFAVPAGPIIIAADFGWRCSVDLTLASNIEGIVGGEISKREKREFIWRFHEIDGITASSTVLNDTGLEPTFIRDGRMSGSAKTKLDIRVGTRLYDSFGLLIGPYAQVEGAFETAAIDKIAQFETYDAYTDNLLGYYVQVSAGATASAFFQSDSWKAFASGFGLLSPAGDLAYTFEATSELKKQDTPPIIFAASRYNVGPKDPFGVSGFTIDWIEVAHPDNGDYDPVYQLRMANSPAELKSSFVAVADVEAGPVSIDEFKTLSGGSSVFAGQTGVKYLCLFAYHTPEKDPNKAFGCSQALALEPAE</sequence>
<evidence type="ECO:0000313" key="2">
    <source>
        <dbReference type="Proteomes" id="UP000387223"/>
    </source>
</evidence>
<proteinExistence type="predicted"/>
<dbReference type="Proteomes" id="UP000387223">
    <property type="component" value="Unassembled WGS sequence"/>
</dbReference>
<dbReference type="EMBL" id="BGZI01000020">
    <property type="protein sequence ID" value="GBO89218.1"/>
    <property type="molecule type" value="Genomic_DNA"/>
</dbReference>
<organism evidence="1 2">
    <name type="scientific">Marinobacter salsuginis</name>
    <dbReference type="NCBI Taxonomy" id="418719"/>
    <lineage>
        <taxon>Bacteria</taxon>
        <taxon>Pseudomonadati</taxon>
        <taxon>Pseudomonadota</taxon>
        <taxon>Gammaproteobacteria</taxon>
        <taxon>Pseudomonadales</taxon>
        <taxon>Marinobacteraceae</taxon>
        <taxon>Marinobacter</taxon>
    </lineage>
</organism>
<evidence type="ECO:0000313" key="1">
    <source>
        <dbReference type="EMBL" id="GBO89218.1"/>
    </source>
</evidence>
<comment type="caution">
    <text evidence="1">The sequence shown here is derived from an EMBL/GenBank/DDBJ whole genome shotgun (WGS) entry which is preliminary data.</text>
</comment>